<name>A0ABS6XQ28_9SPHN</name>
<accession>A0ABS6XQ28</accession>
<protein>
    <submittedName>
        <fullName evidence="3">Enoyl-CoA hydratase/isomerase family protein</fullName>
    </submittedName>
</protein>
<evidence type="ECO:0000256" key="1">
    <source>
        <dbReference type="ARBA" id="ARBA00005254"/>
    </source>
</evidence>
<evidence type="ECO:0000313" key="3">
    <source>
        <dbReference type="EMBL" id="MBW4332324.1"/>
    </source>
</evidence>
<proteinExistence type="inferred from homology"/>
<comment type="similarity">
    <text evidence="1 2">Belongs to the enoyl-CoA hydratase/isomerase family.</text>
</comment>
<dbReference type="Proteomes" id="UP001197214">
    <property type="component" value="Unassembled WGS sequence"/>
</dbReference>
<dbReference type="PROSITE" id="PS00166">
    <property type="entry name" value="ENOYL_COA_HYDRATASE"/>
    <property type="match status" value="1"/>
</dbReference>
<dbReference type="InterPro" id="IPR018376">
    <property type="entry name" value="Enoyl-CoA_hyd/isom_CS"/>
</dbReference>
<dbReference type="InterPro" id="IPR001753">
    <property type="entry name" value="Enoyl-CoA_hydra/iso"/>
</dbReference>
<reference evidence="3 4" key="1">
    <citation type="submission" date="2021-07" db="EMBL/GenBank/DDBJ databases">
        <title>Stakelama flava sp. nov., a novel endophytic bacterium isolated from branch of Kandelia candel.</title>
        <authorList>
            <person name="Tuo L."/>
        </authorList>
    </citation>
    <scope>NUCLEOTIDE SEQUENCE [LARGE SCALE GENOMIC DNA]</scope>
    <source>
        <strain evidence="3 4">CBK3Z-3</strain>
    </source>
</reference>
<organism evidence="3 4">
    <name type="scientific">Stakelama flava</name>
    <dbReference type="NCBI Taxonomy" id="2860338"/>
    <lineage>
        <taxon>Bacteria</taxon>
        <taxon>Pseudomonadati</taxon>
        <taxon>Pseudomonadota</taxon>
        <taxon>Alphaproteobacteria</taxon>
        <taxon>Sphingomonadales</taxon>
        <taxon>Sphingomonadaceae</taxon>
        <taxon>Stakelama</taxon>
    </lineage>
</organism>
<keyword evidence="4" id="KW-1185">Reference proteome</keyword>
<comment type="caution">
    <text evidence="3">The sequence shown here is derived from an EMBL/GenBank/DDBJ whole genome shotgun (WGS) entry which is preliminary data.</text>
</comment>
<gene>
    <name evidence="3" type="ORF">KY084_15840</name>
</gene>
<dbReference type="Pfam" id="PF00378">
    <property type="entry name" value="ECH_1"/>
    <property type="match status" value="1"/>
</dbReference>
<evidence type="ECO:0000313" key="4">
    <source>
        <dbReference type="Proteomes" id="UP001197214"/>
    </source>
</evidence>
<dbReference type="PANTHER" id="PTHR43802">
    <property type="entry name" value="ENOYL-COA HYDRATASE"/>
    <property type="match status" value="1"/>
</dbReference>
<evidence type="ECO:0000256" key="2">
    <source>
        <dbReference type="RuleBase" id="RU003707"/>
    </source>
</evidence>
<dbReference type="CDD" id="cd06558">
    <property type="entry name" value="crotonase-like"/>
    <property type="match status" value="1"/>
</dbReference>
<dbReference type="RefSeq" id="WP_219239426.1">
    <property type="nucleotide sequence ID" value="NZ_JAHWZX010000024.1"/>
</dbReference>
<sequence>MSASQAPGDIVTERNNTLAIIRLCRPPHNFFDLAMIQAIADAVERNDADEGVRVTILEAEGRNFCAGADFTRPLPAGEGPKAVYDQAARIFGRRKPMVASIDGAAVGGGLGLALAADFRILGERARLHANFSAIGLYPGFALTATLPALIGAQSTADLLLSSRRVLGEEAVSLGLADRLVPSDQLSDAARNFGRSIAQNAPLSLLAIRAELPLVREADARKAMAREVQCQTDLMATADFREGVRAAAERRTPAFIGA</sequence>
<dbReference type="PANTHER" id="PTHR43802:SF1">
    <property type="entry name" value="IP11341P-RELATED"/>
    <property type="match status" value="1"/>
</dbReference>
<dbReference type="EMBL" id="JAHWZX010000024">
    <property type="protein sequence ID" value="MBW4332324.1"/>
    <property type="molecule type" value="Genomic_DNA"/>
</dbReference>